<dbReference type="Proteomes" id="UP000005237">
    <property type="component" value="Unassembled WGS sequence"/>
</dbReference>
<name>A0A8R1DLN9_CAEJA</name>
<evidence type="ECO:0008006" key="4">
    <source>
        <dbReference type="Google" id="ProtNLM"/>
    </source>
</evidence>
<accession>A0A8R1DLN9</accession>
<dbReference type="InterPro" id="IPR053220">
    <property type="entry name" value="Nematode_rcpt-like_serp_H"/>
</dbReference>
<evidence type="ECO:0000313" key="2">
    <source>
        <dbReference type="EnsemblMetazoa" id="CJA05497.1"/>
    </source>
</evidence>
<dbReference type="EnsemblMetazoa" id="CJA05497.1">
    <property type="protein sequence ID" value="CJA05497.1"/>
    <property type="gene ID" value="WBGene00124701"/>
</dbReference>
<evidence type="ECO:0000313" key="3">
    <source>
        <dbReference type="Proteomes" id="UP000005237"/>
    </source>
</evidence>
<keyword evidence="1" id="KW-0472">Membrane</keyword>
<reference evidence="2" key="2">
    <citation type="submission" date="2022-06" db="UniProtKB">
        <authorList>
            <consortium name="EnsemblMetazoa"/>
        </authorList>
    </citation>
    <scope>IDENTIFICATION</scope>
    <source>
        <strain evidence="2">DF5081</strain>
    </source>
</reference>
<feature type="transmembrane region" description="Helical" evidence="1">
    <location>
        <begin position="43"/>
        <end position="64"/>
    </location>
</feature>
<evidence type="ECO:0000256" key="1">
    <source>
        <dbReference type="SAM" id="Phobius"/>
    </source>
</evidence>
<organism evidence="2 3">
    <name type="scientific">Caenorhabditis japonica</name>
    <dbReference type="NCBI Taxonomy" id="281687"/>
    <lineage>
        <taxon>Eukaryota</taxon>
        <taxon>Metazoa</taxon>
        <taxon>Ecdysozoa</taxon>
        <taxon>Nematoda</taxon>
        <taxon>Chromadorea</taxon>
        <taxon>Rhabditida</taxon>
        <taxon>Rhabditina</taxon>
        <taxon>Rhabditomorpha</taxon>
        <taxon>Rhabditoidea</taxon>
        <taxon>Rhabditidae</taxon>
        <taxon>Peloderinae</taxon>
        <taxon>Caenorhabditis</taxon>
    </lineage>
</organism>
<dbReference type="Pfam" id="PF10318">
    <property type="entry name" value="7TM_GPCR_Srh"/>
    <property type="match status" value="1"/>
</dbReference>
<dbReference type="AlphaFoldDB" id="A0A8R1DLN9"/>
<dbReference type="PANTHER" id="PTHR22941">
    <property type="entry name" value="SERPENTINE RECEPTOR"/>
    <property type="match status" value="1"/>
</dbReference>
<dbReference type="PANTHER" id="PTHR22941:SF305">
    <property type="entry name" value="SERPENTINE RECEPTOR, CLASS H"/>
    <property type="match status" value="1"/>
</dbReference>
<sequence length="133" mass="15606">MIIALLLQGCYFVFYTTYRLFFTARAISKQTQAMQRSFFKAMALQTFIPLVGLVLPVFYYYLAWSYRYYNQKFNNFAMIAIGLNGLLTTVVMIIVHRPYRTFVTQMVASRFEMKTRERSSQNKNIGRTIAVIS</sequence>
<dbReference type="InterPro" id="IPR019422">
    <property type="entry name" value="7TM_GPCR_serpentine_rcpt_Srh"/>
</dbReference>
<keyword evidence="3" id="KW-1185">Reference proteome</keyword>
<proteinExistence type="predicted"/>
<dbReference type="OMA" id="THGFIST"/>
<protein>
    <recommendedName>
        <fullName evidence="4">G protein-coupled receptor</fullName>
    </recommendedName>
</protein>
<reference evidence="3" key="1">
    <citation type="submission" date="2010-08" db="EMBL/GenBank/DDBJ databases">
        <authorList>
            <consortium name="Caenorhabditis japonica Sequencing Consortium"/>
            <person name="Wilson R.K."/>
        </authorList>
    </citation>
    <scope>NUCLEOTIDE SEQUENCE [LARGE SCALE GENOMIC DNA]</scope>
    <source>
        <strain evidence="3">DF5081</strain>
    </source>
</reference>
<keyword evidence="1" id="KW-1133">Transmembrane helix</keyword>
<feature type="transmembrane region" description="Helical" evidence="1">
    <location>
        <begin position="76"/>
        <end position="95"/>
    </location>
</feature>
<keyword evidence="1" id="KW-0812">Transmembrane</keyword>
<feature type="transmembrane region" description="Helical" evidence="1">
    <location>
        <begin position="6"/>
        <end position="22"/>
    </location>
</feature>